<organism evidence="2 3">
    <name type="scientific">Bordetella genomosp. 8</name>
    <dbReference type="NCBI Taxonomy" id="1416806"/>
    <lineage>
        <taxon>Bacteria</taxon>
        <taxon>Pseudomonadati</taxon>
        <taxon>Pseudomonadota</taxon>
        <taxon>Betaproteobacteria</taxon>
        <taxon>Burkholderiales</taxon>
        <taxon>Alcaligenaceae</taxon>
        <taxon>Bordetella</taxon>
    </lineage>
</organism>
<evidence type="ECO:0000313" key="3">
    <source>
        <dbReference type="Proteomes" id="UP000194151"/>
    </source>
</evidence>
<name>A0A1W6YL97_9BORD</name>
<dbReference type="Proteomes" id="UP000194151">
    <property type="component" value="Chromosome"/>
</dbReference>
<dbReference type="PANTHER" id="PTHR42928">
    <property type="entry name" value="TRICARBOXYLATE-BINDING PROTEIN"/>
    <property type="match status" value="1"/>
</dbReference>
<dbReference type="InterPro" id="IPR042100">
    <property type="entry name" value="Bug_dom1"/>
</dbReference>
<dbReference type="Gene3D" id="3.40.190.150">
    <property type="entry name" value="Bordetella uptake gene, domain 1"/>
    <property type="match status" value="1"/>
</dbReference>
<dbReference type="EMBL" id="CP021108">
    <property type="protein sequence ID" value="ARP81866.1"/>
    <property type="molecule type" value="Genomic_DNA"/>
</dbReference>
<dbReference type="InterPro" id="IPR005064">
    <property type="entry name" value="BUG"/>
</dbReference>
<dbReference type="Pfam" id="PF03401">
    <property type="entry name" value="TctC"/>
    <property type="match status" value="1"/>
</dbReference>
<sequence length="324" mass="33793">MKRMLYAGWAAVICLVSGLTPAIAQEWPSRSIRLVVPFAAGGSVDVTARILAKGLGPRLGQAIVVENRAGAAGFPGTQNVVKSAPDGYSIVMASAGIISIGPYLYKNMPFDPIKDLAPITPVVDGVNVLVVRPDSPAATVPAFIDMARAKPGKLNFGSSGVGASDDMATQLFMSLTGTRMTNIPYKGGGPAMVDLIAGNTDFMFSAVAPAVAQIKAGHLRALGVTSSQRLEVLPDVPTIAQAGVPGYESVAWYGLFAPVGTPPAVIDRINKETAEVLKDPDVRRQLIDAGLLPHTSTPGEFASYIAGDSKKWAEVIKANGIKVE</sequence>
<evidence type="ECO:0000313" key="2">
    <source>
        <dbReference type="EMBL" id="ARP81866.1"/>
    </source>
</evidence>
<dbReference type="Gene3D" id="3.40.190.10">
    <property type="entry name" value="Periplasmic binding protein-like II"/>
    <property type="match status" value="1"/>
</dbReference>
<dbReference type="STRING" id="1416806.CAL12_14270"/>
<keyword evidence="3" id="KW-1185">Reference proteome</keyword>
<dbReference type="PANTHER" id="PTHR42928:SF5">
    <property type="entry name" value="BLR1237 PROTEIN"/>
    <property type="match status" value="1"/>
</dbReference>
<protein>
    <recommendedName>
        <fullName evidence="4">LacI family transcriptional regulator</fullName>
    </recommendedName>
</protein>
<dbReference type="OrthoDB" id="8678477at2"/>
<accession>A0A1W6YL97</accession>
<reference evidence="2 3" key="1">
    <citation type="submission" date="2017-05" db="EMBL/GenBank/DDBJ databases">
        <title>Complete and WGS of Bordetella genogroups.</title>
        <authorList>
            <person name="Spilker T."/>
            <person name="LiPuma J."/>
        </authorList>
    </citation>
    <scope>NUCLEOTIDE SEQUENCE [LARGE SCALE GENOMIC DNA]</scope>
    <source>
        <strain evidence="2 3">AU19157</strain>
    </source>
</reference>
<dbReference type="KEGG" id="bgv:CAL12_14270"/>
<comment type="similarity">
    <text evidence="1">Belongs to the UPF0065 (bug) family.</text>
</comment>
<gene>
    <name evidence="2" type="ORF">CAL12_14270</name>
</gene>
<dbReference type="AlphaFoldDB" id="A0A1W6YL97"/>
<evidence type="ECO:0000256" key="1">
    <source>
        <dbReference type="ARBA" id="ARBA00006987"/>
    </source>
</evidence>
<dbReference type="PIRSF" id="PIRSF017082">
    <property type="entry name" value="YflP"/>
    <property type="match status" value="1"/>
</dbReference>
<dbReference type="RefSeq" id="WP_086065052.1">
    <property type="nucleotide sequence ID" value="NZ_CP021108.1"/>
</dbReference>
<evidence type="ECO:0008006" key="4">
    <source>
        <dbReference type="Google" id="ProtNLM"/>
    </source>
</evidence>
<dbReference type="SUPFAM" id="SSF53850">
    <property type="entry name" value="Periplasmic binding protein-like II"/>
    <property type="match status" value="1"/>
</dbReference>
<proteinExistence type="inferred from homology"/>
<dbReference type="CDD" id="cd13578">
    <property type="entry name" value="PBP2_Bug27"/>
    <property type="match status" value="1"/>
</dbReference>